<dbReference type="EMBL" id="HBUF01526546">
    <property type="protein sequence ID" value="CAG6750413.1"/>
    <property type="molecule type" value="Transcribed_RNA"/>
</dbReference>
<accession>A0A8D8ZMD7</accession>
<proteinExistence type="predicted"/>
<organism evidence="1">
    <name type="scientific">Cacopsylla melanoneura</name>
    <dbReference type="NCBI Taxonomy" id="428564"/>
    <lineage>
        <taxon>Eukaryota</taxon>
        <taxon>Metazoa</taxon>
        <taxon>Ecdysozoa</taxon>
        <taxon>Arthropoda</taxon>
        <taxon>Hexapoda</taxon>
        <taxon>Insecta</taxon>
        <taxon>Pterygota</taxon>
        <taxon>Neoptera</taxon>
        <taxon>Paraneoptera</taxon>
        <taxon>Hemiptera</taxon>
        <taxon>Sternorrhyncha</taxon>
        <taxon>Psylloidea</taxon>
        <taxon>Psyllidae</taxon>
        <taxon>Psyllinae</taxon>
        <taxon>Cacopsylla</taxon>
    </lineage>
</organism>
<reference evidence="1" key="1">
    <citation type="submission" date="2021-05" db="EMBL/GenBank/DDBJ databases">
        <authorList>
            <person name="Alioto T."/>
            <person name="Alioto T."/>
            <person name="Gomez Garrido J."/>
        </authorList>
    </citation>
    <scope>NUCLEOTIDE SEQUENCE</scope>
</reference>
<dbReference type="AlphaFoldDB" id="A0A8D8ZMD7"/>
<sequence length="144" mass="17228">MEIRILRFSKFPHDGYDFQILVKDEFTYVCDFPLFKTEHPGLFITTMKDDRQLFKHKKKIVALDNLLTYVDSKLVYSMRHTKTQVETLYRLFELKRCKLQSDITKNLFTFARLSPEYFAYQYFGSQAILLQLEGKLFTCLNVIQ</sequence>
<name>A0A8D8ZMD7_9HEMI</name>
<evidence type="ECO:0000313" key="1">
    <source>
        <dbReference type="EMBL" id="CAG6750413.1"/>
    </source>
</evidence>
<dbReference type="Pfam" id="PF24664">
    <property type="entry name" value="Monjiviricetes_fusion"/>
    <property type="match status" value="1"/>
</dbReference>
<protein>
    <submittedName>
        <fullName evidence="1">Uncharacterized protein</fullName>
    </submittedName>
</protein>